<dbReference type="Gene3D" id="2.60.40.740">
    <property type="match status" value="1"/>
</dbReference>
<feature type="transmembrane region" description="Helical" evidence="5">
    <location>
        <begin position="85"/>
        <end position="107"/>
    </location>
</feature>
<keyword evidence="2" id="KW-0964">Secreted</keyword>
<dbReference type="Gene3D" id="2.60.40.10">
    <property type="entry name" value="Immunoglobulins"/>
    <property type="match status" value="2"/>
</dbReference>
<dbReference type="NCBIfam" id="NF033902">
    <property type="entry name" value="iso_D2_wall_anc"/>
    <property type="match status" value="1"/>
</dbReference>
<keyword evidence="5" id="KW-0472">Membrane</keyword>
<dbReference type="InterPro" id="IPR013783">
    <property type="entry name" value="Ig-like_fold"/>
</dbReference>
<feature type="domain" description="Gram-positive cocci surface proteins LPxTG" evidence="6">
    <location>
        <begin position="534"/>
        <end position="574"/>
    </location>
</feature>
<dbReference type="EMBL" id="CP035037">
    <property type="protein sequence ID" value="QAB19244.1"/>
    <property type="molecule type" value="Genomic_DNA"/>
</dbReference>
<dbReference type="Pfam" id="PF16555">
    <property type="entry name" value="GramPos_pilinD1"/>
    <property type="match status" value="1"/>
</dbReference>
<dbReference type="InterPro" id="IPR026466">
    <property type="entry name" value="Fim_isopep_form_D2_dom"/>
</dbReference>
<keyword evidence="5" id="KW-1133">Transmembrane helix</keyword>
<dbReference type="NCBIfam" id="TIGR01167">
    <property type="entry name" value="LPXTG_anchor"/>
    <property type="match status" value="1"/>
</dbReference>
<organism evidence="9 11">
    <name type="scientific">Leucobacter muris</name>
    <dbReference type="NCBI Taxonomy" id="1935379"/>
    <lineage>
        <taxon>Bacteria</taxon>
        <taxon>Bacillati</taxon>
        <taxon>Actinomycetota</taxon>
        <taxon>Actinomycetes</taxon>
        <taxon>Micrococcales</taxon>
        <taxon>Microbacteriaceae</taxon>
        <taxon>Leucobacter</taxon>
    </lineage>
</organism>
<dbReference type="Pfam" id="PF00746">
    <property type="entry name" value="Gram_pos_anchor"/>
    <property type="match status" value="1"/>
</dbReference>
<feature type="transmembrane region" description="Helical" evidence="5">
    <location>
        <begin position="550"/>
        <end position="569"/>
    </location>
</feature>
<evidence type="ECO:0000256" key="2">
    <source>
        <dbReference type="ARBA" id="ARBA00022525"/>
    </source>
</evidence>
<dbReference type="InterPro" id="IPR019931">
    <property type="entry name" value="LPXTG_anchor"/>
</dbReference>
<evidence type="ECO:0000313" key="10">
    <source>
        <dbReference type="EMBL" id="QAB19294.1"/>
    </source>
</evidence>
<keyword evidence="4" id="KW-0572">Peptidoglycan-anchor</keyword>
<proteinExistence type="predicted"/>
<gene>
    <name evidence="8" type="ORF">Leucomu_10695</name>
    <name evidence="9" type="ORF">Leucomu_13115</name>
    <name evidence="10" type="ORF">Leucomu_13130</name>
</gene>
<evidence type="ECO:0000259" key="7">
    <source>
        <dbReference type="Pfam" id="PF16555"/>
    </source>
</evidence>
<accession>A0ABX5QJK9</accession>
<dbReference type="InterPro" id="IPR032364">
    <property type="entry name" value="GramPos_pilinD1_N"/>
</dbReference>
<evidence type="ECO:0000256" key="3">
    <source>
        <dbReference type="ARBA" id="ARBA00022729"/>
    </source>
</evidence>
<dbReference type="InterPro" id="IPR048052">
    <property type="entry name" value="FM1-like"/>
</dbReference>
<evidence type="ECO:0000256" key="1">
    <source>
        <dbReference type="ARBA" id="ARBA00022512"/>
    </source>
</evidence>
<keyword evidence="11" id="KW-1185">Reference proteome</keyword>
<keyword evidence="3" id="KW-0732">Signal</keyword>
<reference evidence="9 11" key="1">
    <citation type="submission" date="2019-01" db="EMBL/GenBank/DDBJ databases">
        <title>Leucobacter muris sp. nov. isolated from the nose of a laboratory mouse.</title>
        <authorList>
            <person name="Benga L."/>
            <person name="Sproeer C."/>
            <person name="Schumann P."/>
            <person name="Verbarg S."/>
            <person name="Bunk B."/>
            <person name="Engelhardt E."/>
            <person name="Benten P.M."/>
            <person name="Sager M."/>
        </authorList>
    </citation>
    <scope>NUCLEOTIDE SEQUENCE [LARGE SCALE GENOMIC DNA]</scope>
    <source>
        <strain evidence="9 11">DSM 101948</strain>
    </source>
</reference>
<evidence type="ECO:0000256" key="4">
    <source>
        <dbReference type="ARBA" id="ARBA00023088"/>
    </source>
</evidence>
<feature type="domain" description="Gram-positive pilin subunit D1 N-terminal" evidence="7">
    <location>
        <begin position="121"/>
        <end position="260"/>
    </location>
</feature>
<evidence type="ECO:0000259" key="6">
    <source>
        <dbReference type="Pfam" id="PF00746"/>
    </source>
</evidence>
<evidence type="ECO:0000313" key="11">
    <source>
        <dbReference type="Proteomes" id="UP000285768"/>
    </source>
</evidence>
<dbReference type="NCBIfam" id="TIGR04226">
    <property type="entry name" value="RrgB_K2N_iso_D2"/>
    <property type="match status" value="1"/>
</dbReference>
<dbReference type="EMBL" id="CP035037">
    <property type="protein sequence ID" value="QAB19294.1"/>
    <property type="molecule type" value="Genomic_DNA"/>
</dbReference>
<evidence type="ECO:0000313" key="9">
    <source>
        <dbReference type="EMBL" id="QAB19292.1"/>
    </source>
</evidence>
<keyword evidence="5" id="KW-0812">Transmembrane</keyword>
<dbReference type="Proteomes" id="UP000285768">
    <property type="component" value="Chromosome"/>
</dbReference>
<protein>
    <submittedName>
        <fullName evidence="9">Isopeptide-forming domain-containing fimbrial protein</fullName>
    </submittedName>
</protein>
<sequence>MSAFTGSSICVPRSRSSRPTILRPRNFCHRQVDRKTGRNSNQANSVIFMNAVVRLVACYGVRGFGSPAATKGDVRVAERKTMRRVAAMVGAVGMTAMVGASSAAFAAPQNYGNIGFGREGSLTVHKYLHQVNGSDGDISEAPAAGDFTDPVEGVVFTVYPLLKDGQPVDLSVPANWDALGDLTPGDGCTAPAGYTLGAGQAMPTADANGAANVALPIGVYQVCETSAPAQIIDSASPFIVTIPMPHENGWVYDVHAYPKNGEGTIEKTIEEQQDTGLGSVVKFPVTVPIPTTGEDWTGFAIRDTLDSRLTPVAPADMTVTVDGSPLDASYYTLTVDGQQITMNFTAAGLAWLNQSPNAQAGKKIQVVFAGTVTTLGNGTITNEAELRPNNPGFDPSTNPPVLSNEVETHWGSLEVQKRAAGTSGNEGRLNGAVFEVYNAVDPYAADCSAAEAAGDPVVANGETQFTSAGTGIISIPGLFVSDSVNPVIDAQQRCYVLKEVAAPAGYVLPADPFTAVTVKIGETTVSDNVDIVNTQQGVPELPLTGAAGQVMLIAAGVAAVAVAAGFVLMNRRRQNQDA</sequence>
<evidence type="ECO:0000256" key="5">
    <source>
        <dbReference type="SAM" id="Phobius"/>
    </source>
</evidence>
<keyword evidence="1" id="KW-0134">Cell wall</keyword>
<evidence type="ECO:0000313" key="8">
    <source>
        <dbReference type="EMBL" id="QAB19244.1"/>
    </source>
</evidence>
<name>A0ABX5QJK9_9MICO</name>
<dbReference type="EMBL" id="CP035037">
    <property type="protein sequence ID" value="QAB19292.1"/>
    <property type="molecule type" value="Genomic_DNA"/>
</dbReference>